<dbReference type="PANTHER" id="PTHR23028:SF53">
    <property type="entry name" value="ACYL_TRANSF_3 DOMAIN-CONTAINING PROTEIN"/>
    <property type="match status" value="1"/>
</dbReference>
<keyword evidence="4" id="KW-0012">Acyltransferase</keyword>
<comment type="caution">
    <text evidence="4">The sequence shown here is derived from an EMBL/GenBank/DDBJ whole genome shotgun (WGS) entry which is preliminary data.</text>
</comment>
<gene>
    <name evidence="4" type="ORF">ACIGW0_14235</name>
</gene>
<feature type="transmembrane region" description="Helical" evidence="2">
    <location>
        <begin position="138"/>
        <end position="158"/>
    </location>
</feature>
<feature type="transmembrane region" description="Helical" evidence="2">
    <location>
        <begin position="279"/>
        <end position="299"/>
    </location>
</feature>
<keyword evidence="5" id="KW-1185">Reference proteome</keyword>
<protein>
    <submittedName>
        <fullName evidence="4">Acyltransferase family protein</fullName>
        <ecNumber evidence="4">2.3.-.-</ecNumber>
    </submittedName>
</protein>
<dbReference type="InterPro" id="IPR050879">
    <property type="entry name" value="Acyltransferase_3"/>
</dbReference>
<feature type="region of interest" description="Disordered" evidence="1">
    <location>
        <begin position="351"/>
        <end position="439"/>
    </location>
</feature>
<organism evidence="4 5">
    <name type="scientific">Streptomyces bikiniensis</name>
    <dbReference type="NCBI Taxonomy" id="1896"/>
    <lineage>
        <taxon>Bacteria</taxon>
        <taxon>Bacillati</taxon>
        <taxon>Actinomycetota</taxon>
        <taxon>Actinomycetes</taxon>
        <taxon>Kitasatosporales</taxon>
        <taxon>Streptomycetaceae</taxon>
        <taxon>Streptomyces</taxon>
    </lineage>
</organism>
<feature type="compositionally biased region" description="Basic and acidic residues" evidence="1">
    <location>
        <begin position="351"/>
        <end position="369"/>
    </location>
</feature>
<feature type="domain" description="Acyltransferase 3" evidence="3">
    <location>
        <begin position="11"/>
        <end position="330"/>
    </location>
</feature>
<dbReference type="EC" id="2.3.-.-" evidence="4"/>
<evidence type="ECO:0000313" key="5">
    <source>
        <dbReference type="Proteomes" id="UP001614391"/>
    </source>
</evidence>
<feature type="transmembrane region" description="Helical" evidence="2">
    <location>
        <begin position="190"/>
        <end position="208"/>
    </location>
</feature>
<sequence length="439" mass="48252">MVASGRENRLYALDGLRLVVALMVVFYHYVALAAPWGHSTVTIFPTAHQFARFGWLGVEVFFLISGFVICMSVWGRTLGDFAISRLTRLFPAYWVGVLLTALVVKMWPVVSEIEGWGSVITNLTMLQAGNNTQPVDQVYWTLFVELKFYLLMAVVVFFGVTYRTCLVFCGVWTAAAALAPVMGSTLLTQFAMPIYAPFFIAGIAFYLMRRYRPNAVLWTIVGFQLLLSQRYVDYRMEVSLGKELAAALPTWPARLIIVAGFAVVGAIALGAFDRIRWKWLTHAGAITYPLYLIHMHIGMTLIHKLRDRIPAVPLVLLVTVGMMVAAWLIHRLVERPLGKWMRNGLKRAVQDVRRETRPGGLRGRWDGGRPEQAVPGTTPATSAAPAASASAGASAAPAAYAGHPDPETLQLSAPVGLVPRPRSSHSAPHPAQGDGHRAS</sequence>
<keyword evidence="2" id="KW-0472">Membrane</keyword>
<evidence type="ECO:0000256" key="1">
    <source>
        <dbReference type="SAM" id="MobiDB-lite"/>
    </source>
</evidence>
<feature type="transmembrane region" description="Helical" evidence="2">
    <location>
        <begin position="86"/>
        <end position="107"/>
    </location>
</feature>
<evidence type="ECO:0000256" key="2">
    <source>
        <dbReference type="SAM" id="Phobius"/>
    </source>
</evidence>
<evidence type="ECO:0000313" key="4">
    <source>
        <dbReference type="EMBL" id="MFI9120536.1"/>
    </source>
</evidence>
<dbReference type="RefSeq" id="WP_399614531.1">
    <property type="nucleotide sequence ID" value="NZ_JBITYT010000005.1"/>
</dbReference>
<dbReference type="Proteomes" id="UP001614391">
    <property type="component" value="Unassembled WGS sequence"/>
</dbReference>
<feature type="transmembrane region" description="Helical" evidence="2">
    <location>
        <begin position="215"/>
        <end position="232"/>
    </location>
</feature>
<feature type="transmembrane region" description="Helical" evidence="2">
    <location>
        <begin position="12"/>
        <end position="33"/>
    </location>
</feature>
<keyword evidence="4" id="KW-0808">Transferase</keyword>
<dbReference type="EMBL" id="JBITYT010000005">
    <property type="protein sequence ID" value="MFI9120536.1"/>
    <property type="molecule type" value="Genomic_DNA"/>
</dbReference>
<feature type="transmembrane region" description="Helical" evidence="2">
    <location>
        <begin position="165"/>
        <end position="184"/>
    </location>
</feature>
<feature type="transmembrane region" description="Helical" evidence="2">
    <location>
        <begin position="311"/>
        <end position="333"/>
    </location>
</feature>
<accession>A0ABW8CSK2</accession>
<keyword evidence="2" id="KW-0812">Transmembrane</keyword>
<dbReference type="Pfam" id="PF01757">
    <property type="entry name" value="Acyl_transf_3"/>
    <property type="match status" value="1"/>
</dbReference>
<feature type="transmembrane region" description="Helical" evidence="2">
    <location>
        <begin position="53"/>
        <end position="74"/>
    </location>
</feature>
<dbReference type="GO" id="GO:0016746">
    <property type="term" value="F:acyltransferase activity"/>
    <property type="evidence" value="ECO:0007669"/>
    <property type="project" value="UniProtKB-KW"/>
</dbReference>
<dbReference type="PANTHER" id="PTHR23028">
    <property type="entry name" value="ACETYLTRANSFERASE"/>
    <property type="match status" value="1"/>
</dbReference>
<reference evidence="4 5" key="1">
    <citation type="submission" date="2024-10" db="EMBL/GenBank/DDBJ databases">
        <title>The Natural Products Discovery Center: Release of the First 8490 Sequenced Strains for Exploring Actinobacteria Biosynthetic Diversity.</title>
        <authorList>
            <person name="Kalkreuter E."/>
            <person name="Kautsar S.A."/>
            <person name="Yang D."/>
            <person name="Bader C.D."/>
            <person name="Teijaro C.N."/>
            <person name="Fluegel L."/>
            <person name="Davis C.M."/>
            <person name="Simpson J.R."/>
            <person name="Lauterbach L."/>
            <person name="Steele A.D."/>
            <person name="Gui C."/>
            <person name="Meng S."/>
            <person name="Li G."/>
            <person name="Viehrig K."/>
            <person name="Ye F."/>
            <person name="Su P."/>
            <person name="Kiefer A.F."/>
            <person name="Nichols A."/>
            <person name="Cepeda A.J."/>
            <person name="Yan W."/>
            <person name="Fan B."/>
            <person name="Jiang Y."/>
            <person name="Adhikari A."/>
            <person name="Zheng C.-J."/>
            <person name="Schuster L."/>
            <person name="Cowan T.M."/>
            <person name="Smanski M.J."/>
            <person name="Chevrette M.G."/>
            <person name="De Carvalho L.P.S."/>
            <person name="Shen B."/>
        </authorList>
    </citation>
    <scope>NUCLEOTIDE SEQUENCE [LARGE SCALE GENOMIC DNA]</scope>
    <source>
        <strain evidence="4 5">NPDC053346</strain>
    </source>
</reference>
<feature type="compositionally biased region" description="Low complexity" evidence="1">
    <location>
        <begin position="375"/>
        <end position="402"/>
    </location>
</feature>
<evidence type="ECO:0000259" key="3">
    <source>
        <dbReference type="Pfam" id="PF01757"/>
    </source>
</evidence>
<name>A0ABW8CSK2_STRBI</name>
<dbReference type="InterPro" id="IPR002656">
    <property type="entry name" value="Acyl_transf_3_dom"/>
</dbReference>
<proteinExistence type="predicted"/>
<feature type="compositionally biased region" description="Low complexity" evidence="1">
    <location>
        <begin position="419"/>
        <end position="431"/>
    </location>
</feature>
<keyword evidence="2" id="KW-1133">Transmembrane helix</keyword>
<feature type="transmembrane region" description="Helical" evidence="2">
    <location>
        <begin position="252"/>
        <end position="272"/>
    </location>
</feature>